<dbReference type="Gene3D" id="1.10.150.510">
    <property type="entry name" value="Receptor activity modifying family"/>
    <property type="match status" value="1"/>
</dbReference>
<evidence type="ECO:0000256" key="10">
    <source>
        <dbReference type="ARBA" id="ARBA00023170"/>
    </source>
</evidence>
<evidence type="ECO:0000256" key="3">
    <source>
        <dbReference type="ARBA" id="ARBA00022448"/>
    </source>
</evidence>
<reference evidence="11" key="1">
    <citation type="submission" date="2020-03" db="EMBL/GenBank/DDBJ databases">
        <title>Melopsittacus undulatus (budgerigar) genome, bMelUnd1, maternal haplotype with Z.</title>
        <authorList>
            <person name="Gedman G."/>
            <person name="Mountcastle J."/>
            <person name="Haase B."/>
            <person name="Formenti G."/>
            <person name="Wright T."/>
            <person name="Apodaca J."/>
            <person name="Pelan S."/>
            <person name="Chow W."/>
            <person name="Rhie A."/>
            <person name="Howe K."/>
            <person name="Fedrigo O."/>
            <person name="Jarvis E.D."/>
        </authorList>
    </citation>
    <scope>NUCLEOTIDE SEQUENCE [LARGE SCALE GENOMIC DNA]</scope>
</reference>
<keyword evidence="7" id="KW-1133">Transmembrane helix</keyword>
<evidence type="ECO:0000313" key="12">
    <source>
        <dbReference type="Proteomes" id="UP000694405"/>
    </source>
</evidence>
<dbReference type="AlphaFoldDB" id="A0A8C6IPL6"/>
<proteinExistence type="inferred from homology"/>
<dbReference type="GO" id="GO:0001525">
    <property type="term" value="P:angiogenesis"/>
    <property type="evidence" value="ECO:0007669"/>
    <property type="project" value="TreeGrafter"/>
</dbReference>
<keyword evidence="3" id="KW-0813">Transport</keyword>
<evidence type="ECO:0000256" key="4">
    <source>
        <dbReference type="ARBA" id="ARBA00022475"/>
    </source>
</evidence>
<reference evidence="11" key="2">
    <citation type="submission" date="2025-08" db="UniProtKB">
        <authorList>
            <consortium name="Ensembl"/>
        </authorList>
    </citation>
    <scope>IDENTIFICATION</scope>
</reference>
<dbReference type="GO" id="GO:0043235">
    <property type="term" value="C:receptor complex"/>
    <property type="evidence" value="ECO:0007669"/>
    <property type="project" value="TreeGrafter"/>
</dbReference>
<dbReference type="GO" id="GO:0008277">
    <property type="term" value="P:regulation of G protein-coupled receptor signaling pathway"/>
    <property type="evidence" value="ECO:0007669"/>
    <property type="project" value="InterPro"/>
</dbReference>
<dbReference type="GO" id="GO:0009986">
    <property type="term" value="C:cell surface"/>
    <property type="evidence" value="ECO:0007669"/>
    <property type="project" value="TreeGrafter"/>
</dbReference>
<dbReference type="GO" id="GO:0032870">
    <property type="term" value="P:cellular response to hormone stimulus"/>
    <property type="evidence" value="ECO:0007669"/>
    <property type="project" value="TreeGrafter"/>
</dbReference>
<evidence type="ECO:0000313" key="11">
    <source>
        <dbReference type="Ensembl" id="ENSMUNP00000001464.2"/>
    </source>
</evidence>
<accession>A0A8V5H276</accession>
<keyword evidence="12" id="KW-1185">Reference proteome</keyword>
<evidence type="ECO:0000256" key="5">
    <source>
        <dbReference type="ARBA" id="ARBA00022692"/>
    </source>
</evidence>
<name>A0A8C6IPL6_MELUD</name>
<dbReference type="GO" id="GO:0005886">
    <property type="term" value="C:plasma membrane"/>
    <property type="evidence" value="ECO:0007669"/>
    <property type="project" value="UniProtKB-SubCell"/>
</dbReference>
<reference evidence="11" key="3">
    <citation type="submission" date="2025-09" db="UniProtKB">
        <authorList>
            <consortium name="Ensembl"/>
        </authorList>
    </citation>
    <scope>IDENTIFICATION</scope>
</reference>
<protein>
    <submittedName>
        <fullName evidence="11">Uncharacterized protein</fullName>
    </submittedName>
</protein>
<dbReference type="Proteomes" id="UP000694405">
    <property type="component" value="Chromosome 17"/>
</dbReference>
<dbReference type="PANTHER" id="PTHR14076:SF9">
    <property type="entry name" value="RECEPTOR ACTIVITY-MODIFYING PROTEIN 2"/>
    <property type="match status" value="1"/>
</dbReference>
<sequence>MSEVLGASQLMLQCRQPLLLGPDQQVGPCRSPWCQMHTQSGATGVDVASRCPPPPCSTYSELSGCTQLLAQLLSCPWPSSVLDAFFLQVHAEYFINCTGAEPPRPSVMPPRLALAVAMGLSCLVPLAAAVVLSRAPKGAHTPAPACPHACEQPAAAPSIPSPGN</sequence>
<dbReference type="GO" id="GO:0006816">
    <property type="term" value="P:calcium ion transport"/>
    <property type="evidence" value="ECO:0007669"/>
    <property type="project" value="TreeGrafter"/>
</dbReference>
<evidence type="ECO:0000256" key="1">
    <source>
        <dbReference type="ARBA" id="ARBA00004251"/>
    </source>
</evidence>
<keyword evidence="8" id="KW-0472">Membrane</keyword>
<evidence type="ECO:0000256" key="7">
    <source>
        <dbReference type="ARBA" id="ARBA00022989"/>
    </source>
</evidence>
<dbReference type="InterPro" id="IPR006985">
    <property type="entry name" value="RAMP"/>
</dbReference>
<evidence type="ECO:0000256" key="9">
    <source>
        <dbReference type="ARBA" id="ARBA00023157"/>
    </source>
</evidence>
<keyword evidence="9" id="KW-1015">Disulfide bond</keyword>
<dbReference type="GO" id="GO:0006886">
    <property type="term" value="P:intracellular protein transport"/>
    <property type="evidence" value="ECO:0007669"/>
    <property type="project" value="InterPro"/>
</dbReference>
<evidence type="ECO:0000256" key="2">
    <source>
        <dbReference type="ARBA" id="ARBA00007087"/>
    </source>
</evidence>
<dbReference type="Pfam" id="PF04901">
    <property type="entry name" value="RAMP"/>
    <property type="match status" value="1"/>
</dbReference>
<dbReference type="GO" id="GO:0007186">
    <property type="term" value="P:G protein-coupled receptor signaling pathway"/>
    <property type="evidence" value="ECO:0007669"/>
    <property type="project" value="TreeGrafter"/>
</dbReference>
<keyword evidence="10" id="KW-0675">Receptor</keyword>
<dbReference type="PANTHER" id="PTHR14076">
    <property type="entry name" value="RECEPTOR ACTIVITY MODIFYING PROTEIN RAMP"/>
    <property type="match status" value="1"/>
</dbReference>
<evidence type="ECO:0000256" key="8">
    <source>
        <dbReference type="ARBA" id="ARBA00023136"/>
    </source>
</evidence>
<comment type="subcellular location">
    <subcellularLocation>
        <location evidence="1">Cell membrane</location>
        <topology evidence="1">Single-pass type I membrane protein</topology>
    </subcellularLocation>
</comment>
<dbReference type="Ensembl" id="ENSMUNT00000001690.2">
    <property type="protein sequence ID" value="ENSMUNP00000001464.2"/>
    <property type="gene ID" value="ENSMUNG00000001245.2"/>
</dbReference>
<keyword evidence="4" id="KW-1003">Cell membrane</keyword>
<accession>A0A8C6IPL6</accession>
<evidence type="ECO:0000256" key="6">
    <source>
        <dbReference type="ARBA" id="ARBA00022729"/>
    </source>
</evidence>
<dbReference type="InterPro" id="IPR038126">
    <property type="entry name" value="RAMP_sf"/>
</dbReference>
<dbReference type="GO" id="GO:0072659">
    <property type="term" value="P:protein localization to plasma membrane"/>
    <property type="evidence" value="ECO:0007669"/>
    <property type="project" value="TreeGrafter"/>
</dbReference>
<organism evidence="11 12">
    <name type="scientific">Melopsittacus undulatus</name>
    <name type="common">Budgerigar</name>
    <name type="synonym">Psittacus undulatus</name>
    <dbReference type="NCBI Taxonomy" id="13146"/>
    <lineage>
        <taxon>Eukaryota</taxon>
        <taxon>Metazoa</taxon>
        <taxon>Chordata</taxon>
        <taxon>Craniata</taxon>
        <taxon>Vertebrata</taxon>
        <taxon>Euteleostomi</taxon>
        <taxon>Archelosauria</taxon>
        <taxon>Archosauria</taxon>
        <taxon>Dinosauria</taxon>
        <taxon>Saurischia</taxon>
        <taxon>Theropoda</taxon>
        <taxon>Coelurosauria</taxon>
        <taxon>Aves</taxon>
        <taxon>Neognathae</taxon>
        <taxon>Neoaves</taxon>
        <taxon>Telluraves</taxon>
        <taxon>Australaves</taxon>
        <taxon>Psittaciformes</taxon>
        <taxon>Psittaculidae</taxon>
        <taxon>Melopsittacus</taxon>
    </lineage>
</organism>
<comment type="similarity">
    <text evidence="2">Belongs to the RAMP family.</text>
</comment>
<dbReference type="GO" id="GO:0031623">
    <property type="term" value="P:receptor internalization"/>
    <property type="evidence" value="ECO:0007669"/>
    <property type="project" value="TreeGrafter"/>
</dbReference>
<keyword evidence="6" id="KW-0732">Signal</keyword>
<keyword evidence="5" id="KW-0812">Transmembrane</keyword>
<dbReference type="GO" id="GO:0015026">
    <property type="term" value="F:coreceptor activity"/>
    <property type="evidence" value="ECO:0007669"/>
    <property type="project" value="InterPro"/>
</dbReference>